<dbReference type="SUPFAM" id="SSF52540">
    <property type="entry name" value="P-loop containing nucleoside triphosphate hydrolases"/>
    <property type="match status" value="1"/>
</dbReference>
<comment type="caution">
    <text evidence="1">The sequence shown here is derived from an EMBL/GenBank/DDBJ whole genome shotgun (WGS) entry which is preliminary data.</text>
</comment>
<dbReference type="InterPro" id="IPR027417">
    <property type="entry name" value="P-loop_NTPase"/>
</dbReference>
<organism evidence="1">
    <name type="scientific">marine sediment metagenome</name>
    <dbReference type="NCBI Taxonomy" id="412755"/>
    <lineage>
        <taxon>unclassified sequences</taxon>
        <taxon>metagenomes</taxon>
        <taxon>ecological metagenomes</taxon>
    </lineage>
</organism>
<evidence type="ECO:0000313" key="1">
    <source>
        <dbReference type="EMBL" id="GAG10416.1"/>
    </source>
</evidence>
<dbReference type="CDD" id="cd03109">
    <property type="entry name" value="DTBS"/>
    <property type="match status" value="1"/>
</dbReference>
<feature type="non-terminal residue" evidence="1">
    <location>
        <position position="65"/>
    </location>
</feature>
<name>X0WCM0_9ZZZZ</name>
<sequence length="65" mass="7289">MKPIYISATVQDSGKTSFICGLMGYLQQCRYNPGYIKPVGQHYIRYCGSNIDEDAVLIHQVFGLS</sequence>
<accession>X0WCM0</accession>
<reference evidence="1" key="1">
    <citation type="journal article" date="2014" name="Front. Microbiol.">
        <title>High frequency of phylogenetically diverse reductive dehalogenase-homologous genes in deep subseafloor sedimentary metagenomes.</title>
        <authorList>
            <person name="Kawai M."/>
            <person name="Futagami T."/>
            <person name="Toyoda A."/>
            <person name="Takaki Y."/>
            <person name="Nishi S."/>
            <person name="Hori S."/>
            <person name="Arai W."/>
            <person name="Tsubouchi T."/>
            <person name="Morono Y."/>
            <person name="Uchiyama I."/>
            <person name="Ito T."/>
            <person name="Fujiyama A."/>
            <person name="Inagaki F."/>
            <person name="Takami H."/>
        </authorList>
    </citation>
    <scope>NUCLEOTIDE SEQUENCE</scope>
    <source>
        <strain evidence="1">Expedition CK06-06</strain>
    </source>
</reference>
<protein>
    <submittedName>
        <fullName evidence="1">Uncharacterized protein</fullName>
    </submittedName>
</protein>
<dbReference type="EMBL" id="BARS01027302">
    <property type="protein sequence ID" value="GAG10416.1"/>
    <property type="molecule type" value="Genomic_DNA"/>
</dbReference>
<dbReference type="Gene3D" id="3.40.50.300">
    <property type="entry name" value="P-loop containing nucleotide triphosphate hydrolases"/>
    <property type="match status" value="1"/>
</dbReference>
<gene>
    <name evidence="1" type="ORF">S01H1_42899</name>
</gene>
<proteinExistence type="predicted"/>
<dbReference type="Pfam" id="PF13500">
    <property type="entry name" value="AAA_26"/>
    <property type="match status" value="1"/>
</dbReference>
<dbReference type="AlphaFoldDB" id="X0WCM0"/>